<evidence type="ECO:0000256" key="2">
    <source>
        <dbReference type="SAM" id="Phobius"/>
    </source>
</evidence>
<proteinExistence type="predicted"/>
<reference evidence="3 4" key="1">
    <citation type="submission" date="2024-03" db="EMBL/GenBank/DDBJ databases">
        <title>Genome-scale model development and genomic sequencing of the oleaginous clade Lipomyces.</title>
        <authorList>
            <consortium name="Lawrence Berkeley National Laboratory"/>
            <person name="Czajka J.J."/>
            <person name="Han Y."/>
            <person name="Kim J."/>
            <person name="Mondo S.J."/>
            <person name="Hofstad B.A."/>
            <person name="Robles A."/>
            <person name="Haridas S."/>
            <person name="Riley R."/>
            <person name="LaButti K."/>
            <person name="Pangilinan J."/>
            <person name="Andreopoulos W."/>
            <person name="Lipzen A."/>
            <person name="Yan J."/>
            <person name="Wang M."/>
            <person name="Ng V."/>
            <person name="Grigoriev I.V."/>
            <person name="Spatafora J.W."/>
            <person name="Magnuson J.K."/>
            <person name="Baker S.E."/>
            <person name="Pomraning K.R."/>
        </authorList>
    </citation>
    <scope>NUCLEOTIDE SEQUENCE [LARGE SCALE GENOMIC DNA]</scope>
    <source>
        <strain evidence="3 4">Phaff 52-87</strain>
    </source>
</reference>
<feature type="transmembrane region" description="Helical" evidence="2">
    <location>
        <begin position="759"/>
        <end position="783"/>
    </location>
</feature>
<feature type="transmembrane region" description="Helical" evidence="2">
    <location>
        <begin position="811"/>
        <end position="832"/>
    </location>
</feature>
<keyword evidence="2" id="KW-0812">Transmembrane</keyword>
<feature type="compositionally biased region" description="Polar residues" evidence="1">
    <location>
        <begin position="140"/>
        <end position="155"/>
    </location>
</feature>
<feature type="compositionally biased region" description="Low complexity" evidence="1">
    <location>
        <begin position="906"/>
        <end position="931"/>
    </location>
</feature>
<feature type="compositionally biased region" description="Polar residues" evidence="1">
    <location>
        <begin position="89"/>
        <end position="105"/>
    </location>
</feature>
<feature type="transmembrane region" description="Helical" evidence="2">
    <location>
        <begin position="727"/>
        <end position="747"/>
    </location>
</feature>
<gene>
    <name evidence="3" type="ORF">BZA70DRAFT_269803</name>
</gene>
<feature type="transmembrane region" description="Helical" evidence="2">
    <location>
        <begin position="605"/>
        <end position="629"/>
    </location>
</feature>
<protein>
    <recommendedName>
        <fullName evidence="5">TRP C-terminal domain-containing protein</fullName>
    </recommendedName>
</protein>
<feature type="transmembrane region" description="Helical" evidence="2">
    <location>
        <begin position="641"/>
        <end position="660"/>
    </location>
</feature>
<name>A0ABR1EZ49_9ASCO</name>
<evidence type="ECO:0008006" key="5">
    <source>
        <dbReference type="Google" id="ProtNLM"/>
    </source>
</evidence>
<feature type="compositionally biased region" description="Polar residues" evidence="1">
    <location>
        <begin position="896"/>
        <end position="905"/>
    </location>
</feature>
<keyword evidence="4" id="KW-1185">Reference proteome</keyword>
<organism evidence="3 4">
    <name type="scientific">Myxozyma melibiosi</name>
    <dbReference type="NCBI Taxonomy" id="54550"/>
    <lineage>
        <taxon>Eukaryota</taxon>
        <taxon>Fungi</taxon>
        <taxon>Dikarya</taxon>
        <taxon>Ascomycota</taxon>
        <taxon>Saccharomycotina</taxon>
        <taxon>Lipomycetes</taxon>
        <taxon>Lipomycetales</taxon>
        <taxon>Lipomycetaceae</taxon>
        <taxon>Myxozyma</taxon>
    </lineage>
</organism>
<feature type="region of interest" description="Disordered" evidence="1">
    <location>
        <begin position="86"/>
        <end position="105"/>
    </location>
</feature>
<feature type="compositionally biased region" description="Polar residues" evidence="1">
    <location>
        <begin position="292"/>
        <end position="311"/>
    </location>
</feature>
<keyword evidence="2" id="KW-1133">Transmembrane helix</keyword>
<feature type="region of interest" description="Disordered" evidence="1">
    <location>
        <begin position="135"/>
        <end position="161"/>
    </location>
</feature>
<dbReference type="Proteomes" id="UP001498771">
    <property type="component" value="Unassembled WGS sequence"/>
</dbReference>
<evidence type="ECO:0000313" key="4">
    <source>
        <dbReference type="Proteomes" id="UP001498771"/>
    </source>
</evidence>
<dbReference type="RefSeq" id="XP_064765904.1">
    <property type="nucleotide sequence ID" value="XM_064911237.1"/>
</dbReference>
<accession>A0ABR1EZ49</accession>
<dbReference type="GeneID" id="90036749"/>
<comment type="caution">
    <text evidence="3">The sequence shown here is derived from an EMBL/GenBank/DDBJ whole genome shotgun (WGS) entry which is preliminary data.</text>
</comment>
<feature type="region of interest" description="Disordered" evidence="1">
    <location>
        <begin position="402"/>
        <end position="427"/>
    </location>
</feature>
<dbReference type="EMBL" id="JBBJBU010000015">
    <property type="protein sequence ID" value="KAK7202871.1"/>
    <property type="molecule type" value="Genomic_DNA"/>
</dbReference>
<feature type="region of interest" description="Disordered" evidence="1">
    <location>
        <begin position="286"/>
        <end position="340"/>
    </location>
</feature>
<keyword evidence="2" id="KW-0472">Membrane</keyword>
<sequence length="1026" mass="112845">MRFRFKLTPTNFNLSFSTDPQDVAGSVYFNVLQTPQRLEFQFMHDSNVSFPSSTVPNAEVDSDYYDSTYADHDFPTSSFEVLTDDSISEETTGQPDASEPTISNEYRASYGSTYVGHSDNLETIDSTRPITQAEAEPHNATGSDDLSSPSEQSANENDDPAELEPATLATATPPSADFPVRQPSPENGSRALTARKIILAMIGHHSLTRDACLGNGTQALTPGQAAGRRILDLIQPPRLTPGQAAGRLILDLIKPKSSIDHGTLDVVKNRGNGVYSDPAIVSFLRGPETESEQPARSSSALTQENDTSSEILIQKHRSVRAPNRPSAPLKSSERKKKNYGEIKSSIAATTTKEDSTAQPEFDLLSQLPIDPVQLLVQKFEALQATVPDPKFLHSKFYRSRASSRSNVADGPSQKASEPIVPEKADEPEPIVDGPSEAIQEDHLAGSATVSTGMQLVLRHEAYHLDSPAPVFRRMVLPDWVLLVLQSPFRPSISRELALSVRGPLDLLAPPELSALVLYRSSSRQAPLALLPAPEPVSDRQLVLYRQSTFEAVFLSSPEPVRDRGFVLYRALTVKQGLLSLPAPVHLSLRFRIANRASALIMHARYACCEIIAFGFVYSVAALAFLAHLAPTVLRYTGQTVSFAWGIILAIFISFQGEFRYQLELRKQKKQAALDCRSLVIYRPPPASFSSIVISYVTALGSLCVRGGRVSKAVAISMVSSLSGFVDLSFKAVLVVIIILLAGLARGLQRSFQLVRIATTAVHTFIVTNGSTLYTLWRFVWLVYYLTVKYRFNMGDRQLSELLVLLQANWRVFGQFFVIMVSFFLFSSIPYFYDDSQQREQSLQTVQGIFSDETFETHDRELEQEKSIAAAAPTTGGASHIDARPSLTLTTELAISSMKDSSPATESSSLELSPFSSPSLPASSPASSVPSPDTVLEKPEPFSQYGTEEVVSHDDEVDYEMDYSPAIPDEIEYRGEGDSSIHTNCPSDWYFPDYEQVLDGADGSHYQISDMEPCLSIFLVDESTIPW</sequence>
<feature type="region of interest" description="Disordered" evidence="1">
    <location>
        <begin position="896"/>
        <end position="946"/>
    </location>
</feature>
<evidence type="ECO:0000313" key="3">
    <source>
        <dbReference type="EMBL" id="KAK7202871.1"/>
    </source>
</evidence>
<evidence type="ECO:0000256" key="1">
    <source>
        <dbReference type="SAM" id="MobiDB-lite"/>
    </source>
</evidence>
<feature type="transmembrane region" description="Helical" evidence="2">
    <location>
        <begin position="686"/>
        <end position="707"/>
    </location>
</feature>